<comment type="caution">
    <text evidence="1">The sequence shown here is derived from an EMBL/GenBank/DDBJ whole genome shotgun (WGS) entry which is preliminary data.</text>
</comment>
<dbReference type="Proteomes" id="UP000324800">
    <property type="component" value="Unassembled WGS sequence"/>
</dbReference>
<evidence type="ECO:0000313" key="1">
    <source>
        <dbReference type="EMBL" id="KAA6308972.1"/>
    </source>
</evidence>
<gene>
    <name evidence="1" type="ORF">EZS28_056591</name>
</gene>
<dbReference type="AlphaFoldDB" id="A0A5J4PI64"/>
<proteinExistence type="predicted"/>
<dbReference type="EMBL" id="SNRW01050554">
    <property type="protein sequence ID" value="KAA6308972.1"/>
    <property type="molecule type" value="Genomic_DNA"/>
</dbReference>
<feature type="non-terminal residue" evidence="1">
    <location>
        <position position="77"/>
    </location>
</feature>
<evidence type="ECO:0000313" key="2">
    <source>
        <dbReference type="Proteomes" id="UP000324800"/>
    </source>
</evidence>
<sequence>MALDLMKETAEWDEKSTKLSDEDNKIKFPDNYNILQSLPEVKPFVLLSRRGWCACAVPVRYDQIPFRDIEMRISSAA</sequence>
<protein>
    <submittedName>
        <fullName evidence="1">Uncharacterized protein</fullName>
    </submittedName>
</protein>
<name>A0A5J4PI64_9EUKA</name>
<organism evidence="1 2">
    <name type="scientific">Streblomastix strix</name>
    <dbReference type="NCBI Taxonomy" id="222440"/>
    <lineage>
        <taxon>Eukaryota</taxon>
        <taxon>Metamonada</taxon>
        <taxon>Preaxostyla</taxon>
        <taxon>Oxymonadida</taxon>
        <taxon>Streblomastigidae</taxon>
        <taxon>Streblomastix</taxon>
    </lineage>
</organism>
<accession>A0A5J4PI64</accession>
<reference evidence="1 2" key="1">
    <citation type="submission" date="2019-03" db="EMBL/GenBank/DDBJ databases">
        <title>Single cell metagenomics reveals metabolic interactions within the superorganism composed of flagellate Streblomastix strix and complex community of Bacteroidetes bacteria on its surface.</title>
        <authorList>
            <person name="Treitli S.C."/>
            <person name="Kolisko M."/>
            <person name="Husnik F."/>
            <person name="Keeling P."/>
            <person name="Hampl V."/>
        </authorList>
    </citation>
    <scope>NUCLEOTIDE SEQUENCE [LARGE SCALE GENOMIC DNA]</scope>
    <source>
        <strain evidence="1">ST1C</strain>
    </source>
</reference>